<organism evidence="3 4">
    <name type="scientific">Dokdonella ginsengisoli</name>
    <dbReference type="NCBI Taxonomy" id="363846"/>
    <lineage>
        <taxon>Bacteria</taxon>
        <taxon>Pseudomonadati</taxon>
        <taxon>Pseudomonadota</taxon>
        <taxon>Gammaproteobacteria</taxon>
        <taxon>Lysobacterales</taxon>
        <taxon>Rhodanobacteraceae</taxon>
        <taxon>Dokdonella</taxon>
    </lineage>
</organism>
<dbReference type="EMBL" id="JBHSHD010000007">
    <property type="protein sequence ID" value="MFC4820409.1"/>
    <property type="molecule type" value="Genomic_DNA"/>
</dbReference>
<dbReference type="Proteomes" id="UP001595886">
    <property type="component" value="Unassembled WGS sequence"/>
</dbReference>
<dbReference type="SUPFAM" id="SSF54909">
    <property type="entry name" value="Dimeric alpha+beta barrel"/>
    <property type="match status" value="1"/>
</dbReference>
<name>A0ABV9QUY5_9GAMM</name>
<protein>
    <submittedName>
        <fullName evidence="3">YciI family protein</fullName>
    </submittedName>
</protein>
<gene>
    <name evidence="3" type="ORF">ACFO6Q_08735</name>
</gene>
<sequence>MKFLVMIYNDAALLDALPAGEFDTTMRGCLEHADELRQSGHLLDSQQLEAPATAKTLRVRGGRASIVDGPFAETKEILGGFNLIEAENMDEALRIAAEFPWAATGCIEVRPVRDMDAVRRRVGAAAPAAA</sequence>
<keyword evidence="4" id="KW-1185">Reference proteome</keyword>
<feature type="domain" description="YCII-related" evidence="2">
    <location>
        <begin position="1"/>
        <end position="115"/>
    </location>
</feature>
<evidence type="ECO:0000313" key="4">
    <source>
        <dbReference type="Proteomes" id="UP001595886"/>
    </source>
</evidence>
<accession>A0ABV9QUY5</accession>
<comment type="caution">
    <text evidence="3">The sequence shown here is derived from an EMBL/GenBank/DDBJ whole genome shotgun (WGS) entry which is preliminary data.</text>
</comment>
<dbReference type="PANTHER" id="PTHR35174:SF3">
    <property type="entry name" value="BLL7171 PROTEIN"/>
    <property type="match status" value="1"/>
</dbReference>
<evidence type="ECO:0000256" key="1">
    <source>
        <dbReference type="ARBA" id="ARBA00007689"/>
    </source>
</evidence>
<proteinExistence type="inferred from homology"/>
<evidence type="ECO:0000313" key="3">
    <source>
        <dbReference type="EMBL" id="MFC4820409.1"/>
    </source>
</evidence>
<dbReference type="Pfam" id="PF03795">
    <property type="entry name" value="YCII"/>
    <property type="match status" value="1"/>
</dbReference>
<dbReference type="InterPro" id="IPR011008">
    <property type="entry name" value="Dimeric_a/b-barrel"/>
</dbReference>
<dbReference type="RefSeq" id="WP_380020260.1">
    <property type="nucleotide sequence ID" value="NZ_JBHSHD010000007.1"/>
</dbReference>
<dbReference type="PANTHER" id="PTHR35174">
    <property type="entry name" value="BLL7171 PROTEIN-RELATED"/>
    <property type="match status" value="1"/>
</dbReference>
<dbReference type="InterPro" id="IPR005545">
    <property type="entry name" value="YCII"/>
</dbReference>
<evidence type="ECO:0000259" key="2">
    <source>
        <dbReference type="Pfam" id="PF03795"/>
    </source>
</evidence>
<comment type="similarity">
    <text evidence="1">Belongs to the YciI family.</text>
</comment>
<dbReference type="Gene3D" id="3.30.70.1060">
    <property type="entry name" value="Dimeric alpha+beta barrel"/>
    <property type="match status" value="1"/>
</dbReference>
<reference evidence="4" key="1">
    <citation type="journal article" date="2019" name="Int. J. Syst. Evol. Microbiol.">
        <title>The Global Catalogue of Microorganisms (GCM) 10K type strain sequencing project: providing services to taxonomists for standard genome sequencing and annotation.</title>
        <authorList>
            <consortium name="The Broad Institute Genomics Platform"/>
            <consortium name="The Broad Institute Genome Sequencing Center for Infectious Disease"/>
            <person name="Wu L."/>
            <person name="Ma J."/>
        </authorList>
    </citation>
    <scope>NUCLEOTIDE SEQUENCE [LARGE SCALE GENOMIC DNA]</scope>
    <source>
        <strain evidence="4">CCUG 30340</strain>
    </source>
</reference>